<evidence type="ECO:0000313" key="2">
    <source>
        <dbReference type="EMBL" id="KAL2469682.1"/>
    </source>
</evidence>
<protein>
    <recommendedName>
        <fullName evidence="1">PPM-type phosphatase domain-containing protein</fullName>
    </recommendedName>
</protein>
<gene>
    <name evidence="2" type="ORF">Adt_37818</name>
</gene>
<comment type="caution">
    <text evidence="2">The sequence shown here is derived from an EMBL/GenBank/DDBJ whole genome shotgun (WGS) entry which is preliminary data.</text>
</comment>
<dbReference type="EMBL" id="JBFOLK010000012">
    <property type="protein sequence ID" value="KAL2469682.1"/>
    <property type="molecule type" value="Genomic_DNA"/>
</dbReference>
<dbReference type="AlphaFoldDB" id="A0ABD1Q0G9"/>
<dbReference type="SMART" id="SM00332">
    <property type="entry name" value="PP2Cc"/>
    <property type="match status" value="1"/>
</dbReference>
<dbReference type="PROSITE" id="PS51746">
    <property type="entry name" value="PPM_2"/>
    <property type="match status" value="1"/>
</dbReference>
<proteinExistence type="predicted"/>
<dbReference type="InterPro" id="IPR036457">
    <property type="entry name" value="PPM-type-like_dom_sf"/>
</dbReference>
<keyword evidence="3" id="KW-1185">Reference proteome</keyword>
<dbReference type="PANTHER" id="PTHR47992">
    <property type="entry name" value="PROTEIN PHOSPHATASE"/>
    <property type="match status" value="1"/>
</dbReference>
<reference evidence="3" key="1">
    <citation type="submission" date="2024-07" db="EMBL/GenBank/DDBJ databases">
        <title>Two chromosome-level genome assemblies of Korean endemic species Abeliophyllum distichum and Forsythia ovata (Oleaceae).</title>
        <authorList>
            <person name="Jang H."/>
        </authorList>
    </citation>
    <scope>NUCLEOTIDE SEQUENCE [LARGE SCALE GENOMIC DNA]</scope>
</reference>
<feature type="domain" description="PPM-type phosphatase" evidence="1">
    <location>
        <begin position="46"/>
        <end position="294"/>
    </location>
</feature>
<dbReference type="CDD" id="cd00143">
    <property type="entry name" value="PP2Cc"/>
    <property type="match status" value="1"/>
</dbReference>
<dbReference type="Gene3D" id="3.60.40.10">
    <property type="entry name" value="PPM-type phosphatase domain"/>
    <property type="match status" value="1"/>
</dbReference>
<evidence type="ECO:0000259" key="1">
    <source>
        <dbReference type="PROSITE" id="PS51746"/>
    </source>
</evidence>
<accession>A0ABD1Q0G9</accession>
<sequence>MGLKDLHLKLKAIRLRSFLIGNGGNKERKSDNVEIRAPWMVHVSHGYRVVEDRSWTWGGTPSPSVTKIDSVVVQREQVEQGELWFFGVFDEGISNGVTGYMQTHLFNKKLNESHLMKRSKEEMRKAHLSARAKMRERQMPEAGPAWADGQKPGSASAIVINGEKLVTANMGEYRTIVCRDGKAYQISRKQQHSTRKHWSRKLIPGALRMPKVCIIGGGTRNSKGSELVVGSERIDSETEFLILASAGVWEVMKNQEAVNLIRHIEDAQEAAECLANEALTRMSKTTISCLIIRFD</sequence>
<organism evidence="2 3">
    <name type="scientific">Abeliophyllum distichum</name>
    <dbReference type="NCBI Taxonomy" id="126358"/>
    <lineage>
        <taxon>Eukaryota</taxon>
        <taxon>Viridiplantae</taxon>
        <taxon>Streptophyta</taxon>
        <taxon>Embryophyta</taxon>
        <taxon>Tracheophyta</taxon>
        <taxon>Spermatophyta</taxon>
        <taxon>Magnoliopsida</taxon>
        <taxon>eudicotyledons</taxon>
        <taxon>Gunneridae</taxon>
        <taxon>Pentapetalae</taxon>
        <taxon>asterids</taxon>
        <taxon>lamiids</taxon>
        <taxon>Lamiales</taxon>
        <taxon>Oleaceae</taxon>
        <taxon>Forsythieae</taxon>
        <taxon>Abeliophyllum</taxon>
    </lineage>
</organism>
<dbReference type="Pfam" id="PF00481">
    <property type="entry name" value="PP2C"/>
    <property type="match status" value="2"/>
</dbReference>
<dbReference type="InterPro" id="IPR015655">
    <property type="entry name" value="PP2C"/>
</dbReference>
<dbReference type="Proteomes" id="UP001604336">
    <property type="component" value="Unassembled WGS sequence"/>
</dbReference>
<dbReference type="SUPFAM" id="SSF81606">
    <property type="entry name" value="PP2C-like"/>
    <property type="match status" value="1"/>
</dbReference>
<evidence type="ECO:0000313" key="3">
    <source>
        <dbReference type="Proteomes" id="UP001604336"/>
    </source>
</evidence>
<dbReference type="InterPro" id="IPR001932">
    <property type="entry name" value="PPM-type_phosphatase-like_dom"/>
</dbReference>
<name>A0ABD1Q0G9_9LAMI</name>